<dbReference type="EMBL" id="BTSY01000001">
    <property type="protein sequence ID" value="GMT12314.1"/>
    <property type="molecule type" value="Genomic_DNA"/>
</dbReference>
<comment type="caution">
    <text evidence="2">The sequence shown here is derived from an EMBL/GenBank/DDBJ whole genome shotgun (WGS) entry which is preliminary data.</text>
</comment>
<sequence>ASGTPFLQTMVVPAAGGAYAVAPKPAGVIPPTTPYVRPYPFGPHSVVPARPYVSPYGNKYNMPVAPQPLPCAPQPHYPAGPYPTVPQPLAPQPLGPTYTRIGGGVQGGYVSPALPAPFPVGGVHRPFVDCCGKCRSPCRSRVMRQYASKLFDVSGAKVDIPPAKDGRCTSEELRNTMMKSTTSTPTLSKRLIQKAAEEQFGGYFSVFCSKEDFSYTSRSAFYCQTSKNDVVCFAFKHN</sequence>
<evidence type="ECO:0000313" key="2">
    <source>
        <dbReference type="EMBL" id="GMT12314.1"/>
    </source>
</evidence>
<reference evidence="2" key="1">
    <citation type="submission" date="2023-10" db="EMBL/GenBank/DDBJ databases">
        <title>Genome assembly of Pristionchus species.</title>
        <authorList>
            <person name="Yoshida K."/>
            <person name="Sommer R.J."/>
        </authorList>
    </citation>
    <scope>NUCLEOTIDE SEQUENCE</scope>
    <source>
        <strain evidence="2">RS5133</strain>
    </source>
</reference>
<dbReference type="Pfam" id="PF04155">
    <property type="entry name" value="Ground-like"/>
    <property type="match status" value="1"/>
</dbReference>
<accession>A0AAV5V145</accession>
<evidence type="ECO:0000259" key="1">
    <source>
        <dbReference type="Pfam" id="PF04155"/>
    </source>
</evidence>
<proteinExistence type="predicted"/>
<keyword evidence="3" id="KW-1185">Reference proteome</keyword>
<dbReference type="AlphaFoldDB" id="A0AAV5V145"/>
<organism evidence="2 3">
    <name type="scientific">Pristionchus fissidentatus</name>
    <dbReference type="NCBI Taxonomy" id="1538716"/>
    <lineage>
        <taxon>Eukaryota</taxon>
        <taxon>Metazoa</taxon>
        <taxon>Ecdysozoa</taxon>
        <taxon>Nematoda</taxon>
        <taxon>Chromadorea</taxon>
        <taxon>Rhabditida</taxon>
        <taxon>Rhabditina</taxon>
        <taxon>Diplogasteromorpha</taxon>
        <taxon>Diplogasteroidea</taxon>
        <taxon>Neodiplogasteridae</taxon>
        <taxon>Pristionchus</taxon>
    </lineage>
</organism>
<dbReference type="InterPro" id="IPR007284">
    <property type="entry name" value="Ground-like_dom"/>
</dbReference>
<dbReference type="Proteomes" id="UP001432322">
    <property type="component" value="Unassembled WGS sequence"/>
</dbReference>
<feature type="non-terminal residue" evidence="2">
    <location>
        <position position="1"/>
    </location>
</feature>
<gene>
    <name evidence="2" type="ORF">PFISCL1PPCAC_3611</name>
</gene>
<feature type="domain" description="Ground-like" evidence="1">
    <location>
        <begin position="166"/>
        <end position="235"/>
    </location>
</feature>
<protein>
    <recommendedName>
        <fullName evidence="1">Ground-like domain-containing protein</fullName>
    </recommendedName>
</protein>
<name>A0AAV5V145_9BILA</name>
<evidence type="ECO:0000313" key="3">
    <source>
        <dbReference type="Proteomes" id="UP001432322"/>
    </source>
</evidence>